<reference evidence="1 2" key="1">
    <citation type="submission" date="2013-03" db="EMBL/GenBank/DDBJ databases">
        <authorList>
            <person name="Warren W."/>
            <person name="Wilson R.K."/>
        </authorList>
    </citation>
    <scope>NUCLEOTIDE SEQUENCE</scope>
</reference>
<dbReference type="Proteomes" id="UP000233100">
    <property type="component" value="Chromosome 20"/>
</dbReference>
<dbReference type="AlphaFoldDB" id="A0A2K5UFG7"/>
<keyword evidence="2" id="KW-1185">Reference proteome</keyword>
<dbReference type="VEuPathDB" id="HostDB:ENSMFAG00000013034"/>
<reference evidence="1" key="2">
    <citation type="submission" date="2025-08" db="UniProtKB">
        <authorList>
            <consortium name="Ensembl"/>
        </authorList>
    </citation>
    <scope>IDENTIFICATION</scope>
</reference>
<accession>A0A2K5UFG7</accession>
<protein>
    <submittedName>
        <fullName evidence="1">Uncharacterized protein</fullName>
    </submittedName>
</protein>
<proteinExistence type="predicted"/>
<dbReference type="GO" id="GO:0061617">
    <property type="term" value="C:MICOS complex"/>
    <property type="evidence" value="ECO:0007669"/>
    <property type="project" value="InterPro"/>
</dbReference>
<name>A0A2K5UFG7_MACFA</name>
<evidence type="ECO:0000313" key="2">
    <source>
        <dbReference type="Proteomes" id="UP000233100"/>
    </source>
</evidence>
<dbReference type="STRING" id="9541.ENSMFAP00000011114"/>
<reference evidence="1" key="3">
    <citation type="submission" date="2025-09" db="UniProtKB">
        <authorList>
            <consortium name="Ensembl"/>
        </authorList>
    </citation>
    <scope>IDENTIFICATION</scope>
</reference>
<organism evidence="1 2">
    <name type="scientific">Macaca fascicularis</name>
    <name type="common">Crab-eating macaque</name>
    <name type="synonym">Cynomolgus monkey</name>
    <dbReference type="NCBI Taxonomy" id="9541"/>
    <lineage>
        <taxon>Eukaryota</taxon>
        <taxon>Metazoa</taxon>
        <taxon>Chordata</taxon>
        <taxon>Craniata</taxon>
        <taxon>Vertebrata</taxon>
        <taxon>Euteleostomi</taxon>
        <taxon>Mammalia</taxon>
        <taxon>Eutheria</taxon>
        <taxon>Euarchontoglires</taxon>
        <taxon>Primates</taxon>
        <taxon>Haplorrhini</taxon>
        <taxon>Catarrhini</taxon>
        <taxon>Cercopithecidae</taxon>
        <taxon>Cercopithecinae</taxon>
        <taxon>Macaca</taxon>
    </lineage>
</organism>
<dbReference type="PANTHER" id="PTHR14564">
    <property type="entry name" value="MICOS COMPLEX SUBUNIT MIC26 / MIC27 FAMILY MEMBER"/>
    <property type="match status" value="1"/>
</dbReference>
<dbReference type="GO" id="GO:0042407">
    <property type="term" value="P:cristae formation"/>
    <property type="evidence" value="ECO:0007669"/>
    <property type="project" value="InterPro"/>
</dbReference>
<dbReference type="GeneTree" id="ENSGT00940000166974"/>
<sequence length="133" mass="14772">PPLCCGRGRGWGDRPFRSHSCQRHVRRNSEGSVRPASLSLFTFKVCAAPKKDSPPKNSVKIDELSLYSVPEGESQCVEESRNPLEESISQLRHLLRAIHKLVSGHVLPKVWNSRGAVINTWQDISEAGKSLST</sequence>
<dbReference type="Bgee" id="ENSMFAG00000013034">
    <property type="expression patterns" value="Expressed in pituitary gland and 1 other cell type or tissue"/>
</dbReference>
<dbReference type="InterPro" id="IPR033182">
    <property type="entry name" value="MIC26/MIC27_animal"/>
</dbReference>
<dbReference type="Ensembl" id="ENSMFAT00000046593.2">
    <property type="protein sequence ID" value="ENSMFAP00000011114.2"/>
    <property type="gene ID" value="ENSMFAG00000013034.2"/>
</dbReference>
<evidence type="ECO:0000313" key="1">
    <source>
        <dbReference type="Ensembl" id="ENSMFAP00000011114.2"/>
    </source>
</evidence>